<gene>
    <name evidence="1" type="ORF">SUH3_09370</name>
</gene>
<dbReference type="GeneID" id="68868176"/>
<protein>
    <submittedName>
        <fullName evidence="1">MarR family transcriptional regulator</fullName>
    </submittedName>
</protein>
<dbReference type="InterPro" id="IPR036390">
    <property type="entry name" value="WH_DNA-bd_sf"/>
</dbReference>
<sequence length="147" mass="16348">MTQDKDALAIALFSEVLAADQTVRNRLGRVLPKGMEISHFSVLNNLAWHHGERTPAQLAETFNVTRGAMTNTLRKLQWQGYVHIRPDWDDARRKLVAISPAGAQARDAAVSAIAPLFRDLVEKVGEEQVRAAIPTLRELRSQLADKA</sequence>
<dbReference type="EMBL" id="JAMD01000002">
    <property type="protein sequence ID" value="KEJ96973.1"/>
    <property type="molecule type" value="Genomic_DNA"/>
</dbReference>
<dbReference type="OrthoDB" id="6400670at2"/>
<dbReference type="AlphaFoldDB" id="A0A073J2Z2"/>
<reference evidence="1 2" key="1">
    <citation type="submission" date="2014-01" db="EMBL/GenBank/DDBJ databases">
        <title>Sulfitobacter sp. H3 (MCCC 1A00686) Genome Sequencing.</title>
        <authorList>
            <person name="Lai Q."/>
            <person name="Hong Z."/>
        </authorList>
    </citation>
    <scope>NUCLEOTIDE SEQUENCE [LARGE SCALE GENOMIC DNA]</scope>
    <source>
        <strain evidence="1 2">H3</strain>
    </source>
</reference>
<dbReference type="InterPro" id="IPR036388">
    <property type="entry name" value="WH-like_DNA-bd_sf"/>
</dbReference>
<dbReference type="Proteomes" id="UP000027746">
    <property type="component" value="Unassembled WGS sequence"/>
</dbReference>
<dbReference type="SUPFAM" id="SSF46785">
    <property type="entry name" value="Winged helix' DNA-binding domain"/>
    <property type="match status" value="1"/>
</dbReference>
<dbReference type="PANTHER" id="PTHR33164">
    <property type="entry name" value="TRANSCRIPTIONAL REGULATOR, MARR FAMILY"/>
    <property type="match status" value="1"/>
</dbReference>
<dbReference type="RefSeq" id="WP_037922493.1">
    <property type="nucleotide sequence ID" value="NZ_CP054599.1"/>
</dbReference>
<dbReference type="InterPro" id="IPR000835">
    <property type="entry name" value="HTH_MarR-typ"/>
</dbReference>
<proteinExistence type="predicted"/>
<evidence type="ECO:0000313" key="2">
    <source>
        <dbReference type="Proteomes" id="UP000027746"/>
    </source>
</evidence>
<dbReference type="SMART" id="SM00347">
    <property type="entry name" value="HTH_MARR"/>
    <property type="match status" value="1"/>
</dbReference>
<dbReference type="GO" id="GO:0006950">
    <property type="term" value="P:response to stress"/>
    <property type="evidence" value="ECO:0007669"/>
    <property type="project" value="TreeGrafter"/>
</dbReference>
<dbReference type="PROSITE" id="PS50995">
    <property type="entry name" value="HTH_MARR_2"/>
    <property type="match status" value="1"/>
</dbReference>
<dbReference type="Gene3D" id="1.10.10.10">
    <property type="entry name" value="Winged helix-like DNA-binding domain superfamily/Winged helix DNA-binding domain"/>
    <property type="match status" value="1"/>
</dbReference>
<dbReference type="PANTHER" id="PTHR33164:SF43">
    <property type="entry name" value="HTH-TYPE TRANSCRIPTIONAL REPRESSOR YETL"/>
    <property type="match status" value="1"/>
</dbReference>
<dbReference type="GO" id="GO:0003700">
    <property type="term" value="F:DNA-binding transcription factor activity"/>
    <property type="evidence" value="ECO:0007669"/>
    <property type="project" value="InterPro"/>
</dbReference>
<organism evidence="1 2">
    <name type="scientific">Pseudosulfitobacter pseudonitzschiae</name>
    <dbReference type="NCBI Taxonomy" id="1402135"/>
    <lineage>
        <taxon>Bacteria</taxon>
        <taxon>Pseudomonadati</taxon>
        <taxon>Pseudomonadota</taxon>
        <taxon>Alphaproteobacteria</taxon>
        <taxon>Rhodobacterales</taxon>
        <taxon>Roseobacteraceae</taxon>
        <taxon>Pseudosulfitobacter</taxon>
    </lineage>
</organism>
<dbReference type="Pfam" id="PF12802">
    <property type="entry name" value="MarR_2"/>
    <property type="match status" value="1"/>
</dbReference>
<name>A0A073J2Z2_9RHOB</name>
<comment type="caution">
    <text evidence="1">The sequence shown here is derived from an EMBL/GenBank/DDBJ whole genome shotgun (WGS) entry which is preliminary data.</text>
</comment>
<evidence type="ECO:0000313" key="1">
    <source>
        <dbReference type="EMBL" id="KEJ96973.1"/>
    </source>
</evidence>
<accession>A0A073J2Z2</accession>
<dbReference type="InterPro" id="IPR039422">
    <property type="entry name" value="MarR/SlyA-like"/>
</dbReference>
<keyword evidence="2" id="KW-1185">Reference proteome</keyword>